<gene>
    <name evidence="1" type="ORF">ISP18_16990</name>
</gene>
<comment type="caution">
    <text evidence="1">The sequence shown here is derived from an EMBL/GenBank/DDBJ whole genome shotgun (WGS) entry which is preliminary data.</text>
</comment>
<sequence>MEVIAEQHWGWQLFEDAGKLYMSVICGGVGIFSVDFELAGNEVANYRQVGCEYIDQLANSVRRKAAEFESRQLVGFLSSEKVQTAVDACREKSGEVIGRSL</sequence>
<dbReference type="RefSeq" id="WP_380014785.1">
    <property type="nucleotide sequence ID" value="NZ_JADIKI010000023.1"/>
</dbReference>
<proteinExistence type="predicted"/>
<dbReference type="EMBL" id="JADIKI010000023">
    <property type="protein sequence ID" value="MFK2856304.1"/>
    <property type="molecule type" value="Genomic_DNA"/>
</dbReference>
<evidence type="ECO:0000313" key="1">
    <source>
        <dbReference type="EMBL" id="MFK2856304.1"/>
    </source>
</evidence>
<dbReference type="Proteomes" id="UP001620409">
    <property type="component" value="Unassembled WGS sequence"/>
</dbReference>
<reference evidence="1 2" key="1">
    <citation type="submission" date="2020-10" db="EMBL/GenBank/DDBJ databases">
        <title>Phylogeny of dyella-like bacteria.</title>
        <authorList>
            <person name="Fu J."/>
        </authorList>
    </citation>
    <scope>NUCLEOTIDE SEQUENCE [LARGE SCALE GENOMIC DNA]</scope>
    <source>
        <strain evidence="1 2">DHG40</strain>
    </source>
</reference>
<organism evidence="1 2">
    <name type="scientific">Dyella humi</name>
    <dbReference type="NCBI Taxonomy" id="1770547"/>
    <lineage>
        <taxon>Bacteria</taxon>
        <taxon>Pseudomonadati</taxon>
        <taxon>Pseudomonadota</taxon>
        <taxon>Gammaproteobacteria</taxon>
        <taxon>Lysobacterales</taxon>
        <taxon>Rhodanobacteraceae</taxon>
        <taxon>Dyella</taxon>
    </lineage>
</organism>
<name>A0ABW8INP6_9GAMM</name>
<protein>
    <submittedName>
        <fullName evidence="1">Uncharacterized protein</fullName>
    </submittedName>
</protein>
<evidence type="ECO:0000313" key="2">
    <source>
        <dbReference type="Proteomes" id="UP001620409"/>
    </source>
</evidence>
<keyword evidence="2" id="KW-1185">Reference proteome</keyword>
<accession>A0ABW8INP6</accession>